<dbReference type="Proteomes" id="UP001489719">
    <property type="component" value="Unassembled WGS sequence"/>
</dbReference>
<gene>
    <name evidence="1" type="ORF">V1517DRAFT_6724</name>
</gene>
<dbReference type="EMBL" id="MU970043">
    <property type="protein sequence ID" value="KAK9325146.1"/>
    <property type="molecule type" value="Genomic_DNA"/>
</dbReference>
<sequence length="444" mass="48649">MATALAALNVPNRAKPASYSNWISSDFHFLITAVSQSREKHQPGETSFDFWNRVATMFASLGSAHGRPQDIVNLDTTELRRIFYDCMRSARQVSNYEAWRASVGGGSVRQWWDLDISQRQKFLSGGPILSQHLVVRLLDYFQKYSQSPIAKYRDRDVQDGSSLADTRAFQSQQQTAISMINPTPVSSNAESPVNRPKDIVQPVLVGSSQSAGDIAPADYIPAGSAQGPTPPPDGDERPMAKRPRLDMTSKDTPISRLSKLQSPRITAMPLEPGSDVAQVGAGPSKVQPTSAPSVTAAQEEVTVPNLVSGNHGVTATGDPRLASPSLPVEMSRTSSGQSAKCITPTPGSTVLKQSSIPPGGLQEAYLDIRRKDFALRRSRQDRLFNRLQDIIKENQIDPDSLGLSLGAWMAYARAVWASAEEHEIHAEEEFVNRLQIEDEESRKK</sequence>
<protein>
    <submittedName>
        <fullName evidence="1">Uncharacterized protein</fullName>
    </submittedName>
</protein>
<accession>A0ACC3TWH2</accession>
<keyword evidence="2" id="KW-1185">Reference proteome</keyword>
<evidence type="ECO:0000313" key="1">
    <source>
        <dbReference type="EMBL" id="KAK9325146.1"/>
    </source>
</evidence>
<reference evidence="2" key="1">
    <citation type="journal article" date="2024" name="Front. Bioeng. Biotechnol.">
        <title>Genome-scale model development and genomic sequencing of the oleaginous clade Lipomyces.</title>
        <authorList>
            <person name="Czajka J.J."/>
            <person name="Han Y."/>
            <person name="Kim J."/>
            <person name="Mondo S.J."/>
            <person name="Hofstad B.A."/>
            <person name="Robles A."/>
            <person name="Haridas S."/>
            <person name="Riley R."/>
            <person name="LaButti K."/>
            <person name="Pangilinan J."/>
            <person name="Andreopoulos W."/>
            <person name="Lipzen A."/>
            <person name="Yan J."/>
            <person name="Wang M."/>
            <person name="Ng V."/>
            <person name="Grigoriev I.V."/>
            <person name="Spatafora J.W."/>
            <person name="Magnuson J.K."/>
            <person name="Baker S.E."/>
            <person name="Pomraning K.R."/>
        </authorList>
    </citation>
    <scope>NUCLEOTIDE SEQUENCE [LARGE SCALE GENOMIC DNA]</scope>
    <source>
        <strain evidence="2">CBS 10300</strain>
    </source>
</reference>
<comment type="caution">
    <text evidence="1">The sequence shown here is derived from an EMBL/GenBank/DDBJ whole genome shotgun (WGS) entry which is preliminary data.</text>
</comment>
<proteinExistence type="predicted"/>
<organism evidence="1 2">
    <name type="scientific">Lipomyces orientalis</name>
    <dbReference type="NCBI Taxonomy" id="1233043"/>
    <lineage>
        <taxon>Eukaryota</taxon>
        <taxon>Fungi</taxon>
        <taxon>Dikarya</taxon>
        <taxon>Ascomycota</taxon>
        <taxon>Saccharomycotina</taxon>
        <taxon>Lipomycetes</taxon>
        <taxon>Lipomycetales</taxon>
        <taxon>Lipomycetaceae</taxon>
        <taxon>Lipomyces</taxon>
    </lineage>
</organism>
<name>A0ACC3TWH2_9ASCO</name>
<evidence type="ECO:0000313" key="2">
    <source>
        <dbReference type="Proteomes" id="UP001489719"/>
    </source>
</evidence>